<dbReference type="GO" id="GO:0015074">
    <property type="term" value="P:DNA integration"/>
    <property type="evidence" value="ECO:0007669"/>
    <property type="project" value="InterPro"/>
</dbReference>
<name>A0A166HY49_SECCO</name>
<comment type="function">
    <text evidence="1">Involved in the transposition of the insertion sequence.</text>
</comment>
<dbReference type="InterPro" id="IPR036397">
    <property type="entry name" value="RNaseH_sf"/>
</dbReference>
<dbReference type="NCBIfam" id="NF033516">
    <property type="entry name" value="transpos_IS3"/>
    <property type="match status" value="1"/>
</dbReference>
<feature type="domain" description="Integrase catalytic" evidence="2">
    <location>
        <begin position="120"/>
        <end position="288"/>
    </location>
</feature>
<dbReference type="PANTHER" id="PTHR46889">
    <property type="entry name" value="TRANSPOSASE INSF FOR INSERTION SEQUENCE IS3B-RELATED"/>
    <property type="match status" value="1"/>
</dbReference>
<dbReference type="InterPro" id="IPR048020">
    <property type="entry name" value="Transpos_IS3"/>
</dbReference>
<gene>
    <name evidence="3" type="ORF">TY91_00140</name>
</gene>
<dbReference type="SUPFAM" id="SSF53098">
    <property type="entry name" value="Ribonuclease H-like"/>
    <property type="match status" value="1"/>
</dbReference>
<sequence>MIDDLRQNRHVSLKEALSFVPIAKSTYEYNEKHPATEPVDESQLIADIEQVHKDNPSYGAVRITDELHNQGQIINHKRVLRITKQHGWTINNYHKQVRKYNSYKGEVGELADNLLNQRFFTDRPYQKLTSDVSEFRFGGESMKERVYLAPIMDLFSDRILTFGISNHPTVNFVLEPLKEALGSIPKGLGYRTTVHTDQGFQDQNYRWVDLLKSRRIFQSMSRKATCYDNAPMEAFFSIMKAEMMTNHHYETKRELITAMKKWIKYYNEVRIKHNLGGKSPVQYCEEVVRKAA</sequence>
<accession>A0A166HY49</accession>
<dbReference type="Pfam" id="PF13333">
    <property type="entry name" value="rve_2"/>
    <property type="match status" value="1"/>
</dbReference>
<organism evidence="3 4">
    <name type="scientific">Secundilactobacillus collinoides</name>
    <name type="common">Lactobacillus collinoides</name>
    <dbReference type="NCBI Taxonomy" id="33960"/>
    <lineage>
        <taxon>Bacteria</taxon>
        <taxon>Bacillati</taxon>
        <taxon>Bacillota</taxon>
        <taxon>Bacilli</taxon>
        <taxon>Lactobacillales</taxon>
        <taxon>Lactobacillaceae</taxon>
        <taxon>Secundilactobacillus</taxon>
    </lineage>
</organism>
<dbReference type="Pfam" id="PF00665">
    <property type="entry name" value="rve"/>
    <property type="match status" value="1"/>
</dbReference>
<evidence type="ECO:0000259" key="2">
    <source>
        <dbReference type="PROSITE" id="PS50994"/>
    </source>
</evidence>
<dbReference type="Gene3D" id="3.30.420.10">
    <property type="entry name" value="Ribonuclease H-like superfamily/Ribonuclease H"/>
    <property type="match status" value="1"/>
</dbReference>
<dbReference type="AlphaFoldDB" id="A0A166HY49"/>
<keyword evidence="4" id="KW-1185">Reference proteome</keyword>
<evidence type="ECO:0000313" key="4">
    <source>
        <dbReference type="Proteomes" id="UP000076480"/>
    </source>
</evidence>
<dbReference type="GO" id="GO:0003676">
    <property type="term" value="F:nucleic acid binding"/>
    <property type="evidence" value="ECO:0007669"/>
    <property type="project" value="InterPro"/>
</dbReference>
<dbReference type="PROSITE" id="PS50994">
    <property type="entry name" value="INTEGRASE"/>
    <property type="match status" value="1"/>
</dbReference>
<dbReference type="Pfam" id="PF13276">
    <property type="entry name" value="HTH_21"/>
    <property type="match status" value="1"/>
</dbReference>
<dbReference type="InterPro" id="IPR012337">
    <property type="entry name" value="RNaseH-like_sf"/>
</dbReference>
<evidence type="ECO:0000313" key="3">
    <source>
        <dbReference type="EMBL" id="KZL43359.1"/>
    </source>
</evidence>
<comment type="caution">
    <text evidence="3">The sequence shown here is derived from an EMBL/GenBank/DDBJ whole genome shotgun (WGS) entry which is preliminary data.</text>
</comment>
<proteinExistence type="predicted"/>
<dbReference type="PATRIC" id="fig|33960.6.peg.1102"/>
<dbReference type="InterPro" id="IPR025948">
    <property type="entry name" value="HTH-like_dom"/>
</dbReference>
<dbReference type="PANTHER" id="PTHR46889:SF7">
    <property type="entry name" value="TRANSPOSASE FOR INSERTION SEQUENCE ELEMENT IS904"/>
    <property type="match status" value="1"/>
</dbReference>
<dbReference type="Proteomes" id="UP000076480">
    <property type="component" value="Unassembled WGS sequence"/>
</dbReference>
<dbReference type="InterPro" id="IPR001584">
    <property type="entry name" value="Integrase_cat-core"/>
</dbReference>
<dbReference type="InterPro" id="IPR050900">
    <property type="entry name" value="Transposase_IS3/IS150/IS904"/>
</dbReference>
<reference evidence="3 4" key="1">
    <citation type="submission" date="2015-02" db="EMBL/GenBank/DDBJ databases">
        <title>Draft genome sequence of Lactobacillus collinoides CUPV2371 isolated from a natural cider, the first genome sequence of a strain of this species.</title>
        <authorList>
            <person name="Puertas A.I."/>
            <person name="Spano G."/>
            <person name="Capozzi V."/>
            <person name="Lamontanara A."/>
            <person name="Orru L."/>
            <person name="Duenas M.T."/>
        </authorList>
    </citation>
    <scope>NUCLEOTIDE SEQUENCE [LARGE SCALE GENOMIC DNA]</scope>
    <source>
        <strain evidence="3 4">237</strain>
    </source>
</reference>
<evidence type="ECO:0000256" key="1">
    <source>
        <dbReference type="ARBA" id="ARBA00002286"/>
    </source>
</evidence>
<protein>
    <recommendedName>
        <fullName evidence="2">Integrase catalytic domain-containing protein</fullName>
    </recommendedName>
</protein>
<dbReference type="EMBL" id="JYDC01000002">
    <property type="protein sequence ID" value="KZL43359.1"/>
    <property type="molecule type" value="Genomic_DNA"/>
</dbReference>